<dbReference type="InterPro" id="IPR029052">
    <property type="entry name" value="Metallo-depent_PP-like"/>
</dbReference>
<comment type="caution">
    <text evidence="8">The sequence shown here is derived from an EMBL/GenBank/DDBJ whole genome shotgun (WGS) entry which is preliminary data.</text>
</comment>
<dbReference type="Proteomes" id="UP000794436">
    <property type="component" value="Unassembled WGS sequence"/>
</dbReference>
<gene>
    <name evidence="8" type="ORF">Poli38472_003862</name>
</gene>
<evidence type="ECO:0000256" key="5">
    <source>
        <dbReference type="ARBA" id="ARBA00038328"/>
    </source>
</evidence>
<dbReference type="CDD" id="cd07415">
    <property type="entry name" value="MPP_PP2A_PP4_PP6"/>
    <property type="match status" value="1"/>
</dbReference>
<comment type="similarity">
    <text evidence="5">Belongs to the PPP phosphatase family. PP-4 (PP-X) subfamily.</text>
</comment>
<accession>A0A8K1CM73</accession>
<evidence type="ECO:0000259" key="7">
    <source>
        <dbReference type="PROSITE" id="PS00125"/>
    </source>
</evidence>
<keyword evidence="9" id="KW-1185">Reference proteome</keyword>
<dbReference type="PRINTS" id="PR00114">
    <property type="entry name" value="STPHPHTASE"/>
</dbReference>
<feature type="domain" description="Serine/threonine specific protein phosphatases" evidence="7">
    <location>
        <begin position="118"/>
        <end position="123"/>
    </location>
</feature>
<sequence length="314" mass="35689">MSATDAITSAGGGPTEWLEHLRAGQLLSELELKQVCEIVKQILIEESNVQPVSSPVTVCGDIHGQFFDLLELFRCGGEVPTTNYIFMGDFVDRGHNSVETFEYLLCLKACYPDRITLLRGNHECRQITQVYGFYEECVRKYGNANPWKYCTDVFDYLNLAAVIDGRVLCVHGGLSPEIRTLDQIRTIERQQEVPHEGAFCDLMWSDPEDIETWAMSPRGAGYLFGAKVTAEFNQINGLELICRAHQLVQEGYKYMFPERSLVTVWSAPNYCYRCGNIAAILSFDENLEREFKLFREVAESTENLGQRALVPYFL</sequence>
<keyword evidence="2 6" id="KW-0378">Hydrolase</keyword>
<comment type="catalytic activity">
    <reaction evidence="6">
        <text>O-phospho-L-threonyl-[protein] + H2O = L-threonyl-[protein] + phosphate</text>
        <dbReference type="Rhea" id="RHEA:47004"/>
        <dbReference type="Rhea" id="RHEA-COMP:11060"/>
        <dbReference type="Rhea" id="RHEA-COMP:11605"/>
        <dbReference type="ChEBI" id="CHEBI:15377"/>
        <dbReference type="ChEBI" id="CHEBI:30013"/>
        <dbReference type="ChEBI" id="CHEBI:43474"/>
        <dbReference type="ChEBI" id="CHEBI:61977"/>
        <dbReference type="EC" id="3.1.3.16"/>
    </reaction>
</comment>
<evidence type="ECO:0000256" key="1">
    <source>
        <dbReference type="ARBA" id="ARBA00022723"/>
    </source>
</evidence>
<evidence type="ECO:0000313" key="8">
    <source>
        <dbReference type="EMBL" id="TMW66097.1"/>
    </source>
</evidence>
<dbReference type="SMART" id="SM00156">
    <property type="entry name" value="PP2Ac"/>
    <property type="match status" value="1"/>
</dbReference>
<dbReference type="PROSITE" id="PS00125">
    <property type="entry name" value="SER_THR_PHOSPHATASE"/>
    <property type="match status" value="1"/>
</dbReference>
<dbReference type="InterPro" id="IPR004843">
    <property type="entry name" value="Calcineurin-like_PHP"/>
</dbReference>
<proteinExistence type="inferred from homology"/>
<dbReference type="InterPro" id="IPR047129">
    <property type="entry name" value="PPA2-like"/>
</dbReference>
<dbReference type="InterPro" id="IPR006186">
    <property type="entry name" value="Ser/Thr-sp_prot-phosphatase"/>
</dbReference>
<dbReference type="AlphaFoldDB" id="A0A8K1CM73"/>
<evidence type="ECO:0000313" key="9">
    <source>
        <dbReference type="Proteomes" id="UP000794436"/>
    </source>
</evidence>
<dbReference type="EC" id="3.1.3.16" evidence="6"/>
<evidence type="ECO:0000256" key="3">
    <source>
        <dbReference type="ARBA" id="ARBA00022912"/>
    </source>
</evidence>
<dbReference type="OrthoDB" id="1930084at2759"/>
<evidence type="ECO:0000256" key="4">
    <source>
        <dbReference type="ARBA" id="ARBA00023211"/>
    </source>
</evidence>
<dbReference type="GO" id="GO:0004722">
    <property type="term" value="F:protein serine/threonine phosphatase activity"/>
    <property type="evidence" value="ECO:0007669"/>
    <property type="project" value="UniProtKB-EC"/>
</dbReference>
<dbReference type="Gene3D" id="3.60.21.10">
    <property type="match status" value="1"/>
</dbReference>
<dbReference type="Pfam" id="PF00149">
    <property type="entry name" value="Metallophos"/>
    <property type="match status" value="1"/>
</dbReference>
<dbReference type="GO" id="GO:0046872">
    <property type="term" value="F:metal ion binding"/>
    <property type="evidence" value="ECO:0007669"/>
    <property type="project" value="UniProtKB-KW"/>
</dbReference>
<keyword evidence="1" id="KW-0479">Metal-binding</keyword>
<keyword evidence="4" id="KW-0464">Manganese</keyword>
<protein>
    <recommendedName>
        <fullName evidence="6">Serine/threonine-protein phosphatase</fullName>
        <ecNumber evidence="6">3.1.3.16</ecNumber>
    </recommendedName>
</protein>
<dbReference type="SUPFAM" id="SSF56300">
    <property type="entry name" value="Metallo-dependent phosphatases"/>
    <property type="match status" value="1"/>
</dbReference>
<dbReference type="PANTHER" id="PTHR45619">
    <property type="entry name" value="SERINE/THREONINE-PROTEIN PHOSPHATASE PP2A-RELATED"/>
    <property type="match status" value="1"/>
</dbReference>
<name>A0A8K1CM73_PYTOL</name>
<keyword evidence="3" id="KW-0904">Protein phosphatase</keyword>
<dbReference type="FunFam" id="3.60.21.10:FF:000005">
    <property type="entry name" value="Serine/threonine-protein phosphatase"/>
    <property type="match status" value="1"/>
</dbReference>
<evidence type="ECO:0000256" key="2">
    <source>
        <dbReference type="ARBA" id="ARBA00022801"/>
    </source>
</evidence>
<dbReference type="EMBL" id="SPLM01000036">
    <property type="protein sequence ID" value="TMW66097.1"/>
    <property type="molecule type" value="Genomic_DNA"/>
</dbReference>
<organism evidence="8 9">
    <name type="scientific">Pythium oligandrum</name>
    <name type="common">Mycoparasitic fungus</name>
    <dbReference type="NCBI Taxonomy" id="41045"/>
    <lineage>
        <taxon>Eukaryota</taxon>
        <taxon>Sar</taxon>
        <taxon>Stramenopiles</taxon>
        <taxon>Oomycota</taxon>
        <taxon>Peronosporomycetes</taxon>
        <taxon>Pythiales</taxon>
        <taxon>Pythiaceae</taxon>
        <taxon>Pythium</taxon>
    </lineage>
</organism>
<reference evidence="8" key="1">
    <citation type="submission" date="2019-03" db="EMBL/GenBank/DDBJ databases">
        <title>Long read genome sequence of the mycoparasitic Pythium oligandrum ATCC 38472 isolated from sugarbeet rhizosphere.</title>
        <authorList>
            <person name="Gaulin E."/>
        </authorList>
    </citation>
    <scope>NUCLEOTIDE SEQUENCE</scope>
    <source>
        <strain evidence="8">ATCC 38472_TT</strain>
    </source>
</reference>
<evidence type="ECO:0000256" key="6">
    <source>
        <dbReference type="RuleBase" id="RU004273"/>
    </source>
</evidence>